<comment type="caution">
    <text evidence="15">The sequence shown here is derived from an EMBL/GenBank/DDBJ whole genome shotgun (WGS) entry which is preliminary data.</text>
</comment>
<proteinExistence type="inferred from homology"/>
<dbReference type="AlphaFoldDB" id="A0A8T4IFA6"/>
<keyword evidence="4 13" id="KW-0813">Transport</keyword>
<feature type="transmembrane region" description="Helical" evidence="13">
    <location>
        <begin position="147"/>
        <end position="166"/>
    </location>
</feature>
<feature type="compositionally biased region" description="Basic and acidic residues" evidence="14">
    <location>
        <begin position="7"/>
        <end position="26"/>
    </location>
</feature>
<name>A0A8T4IFA6_9SPHN</name>
<dbReference type="InterPro" id="IPR006136">
    <property type="entry name" value="FlhB"/>
</dbReference>
<evidence type="ECO:0000313" key="15">
    <source>
        <dbReference type="EMBL" id="MBR0550946.1"/>
    </source>
</evidence>
<feature type="transmembrane region" description="Helical" evidence="13">
    <location>
        <begin position="186"/>
        <end position="212"/>
    </location>
</feature>
<evidence type="ECO:0000313" key="16">
    <source>
        <dbReference type="Proteomes" id="UP000676996"/>
    </source>
</evidence>
<dbReference type="PANTHER" id="PTHR30531:SF12">
    <property type="entry name" value="FLAGELLAR BIOSYNTHETIC PROTEIN FLHB"/>
    <property type="match status" value="1"/>
</dbReference>
<evidence type="ECO:0000256" key="11">
    <source>
        <dbReference type="ARBA" id="ARBA00023225"/>
    </source>
</evidence>
<comment type="function">
    <text evidence="12 13">Required for formation of the rod structure in the basal body of the flagellar apparatus. Together with FliI and FliH, may constitute the export apparatus of flagellin.</text>
</comment>
<evidence type="ECO:0000256" key="8">
    <source>
        <dbReference type="ARBA" id="ARBA00022927"/>
    </source>
</evidence>
<evidence type="ECO:0000256" key="14">
    <source>
        <dbReference type="SAM" id="MobiDB-lite"/>
    </source>
</evidence>
<feature type="transmembrane region" description="Helical" evidence="13">
    <location>
        <begin position="39"/>
        <end position="66"/>
    </location>
</feature>
<evidence type="ECO:0000256" key="7">
    <source>
        <dbReference type="ARBA" id="ARBA00022795"/>
    </source>
</evidence>
<dbReference type="PRINTS" id="PR00950">
    <property type="entry name" value="TYPE3IMSPROT"/>
</dbReference>
<dbReference type="InterPro" id="IPR029025">
    <property type="entry name" value="T3SS_substrate_exporter_C"/>
</dbReference>
<keyword evidence="6 13" id="KW-0812">Transmembrane</keyword>
<keyword evidence="10 13" id="KW-0472">Membrane</keyword>
<keyword evidence="15" id="KW-0969">Cilium</keyword>
<keyword evidence="7 13" id="KW-1005">Bacterial flagellum biogenesis</keyword>
<dbReference type="FunFam" id="3.40.1690.10:FF:000001">
    <property type="entry name" value="Flagellar biosynthetic protein FlhB"/>
    <property type="match status" value="1"/>
</dbReference>
<dbReference type="InterPro" id="IPR006135">
    <property type="entry name" value="T3SS_substrate_exporter"/>
</dbReference>
<dbReference type="GO" id="GO:0005886">
    <property type="term" value="C:plasma membrane"/>
    <property type="evidence" value="ECO:0007669"/>
    <property type="project" value="UniProtKB-SubCell"/>
</dbReference>
<keyword evidence="16" id="KW-1185">Reference proteome</keyword>
<evidence type="ECO:0000256" key="4">
    <source>
        <dbReference type="ARBA" id="ARBA00022448"/>
    </source>
</evidence>
<keyword evidence="8 13" id="KW-0653">Protein transport</keyword>
<dbReference type="EMBL" id="JAGRQC010000001">
    <property type="protein sequence ID" value="MBR0550946.1"/>
    <property type="molecule type" value="Genomic_DNA"/>
</dbReference>
<feature type="transmembrane region" description="Helical" evidence="13">
    <location>
        <begin position="86"/>
        <end position="111"/>
    </location>
</feature>
<gene>
    <name evidence="13 15" type="primary">flhB</name>
    <name evidence="15" type="ORF">J7S20_00330</name>
</gene>
<dbReference type="Gene3D" id="3.40.1690.10">
    <property type="entry name" value="secretion proteins EscU"/>
    <property type="match status" value="1"/>
</dbReference>
<reference evidence="15" key="1">
    <citation type="submission" date="2021-04" db="EMBL/GenBank/DDBJ databases">
        <title>Ouciella asimina sp. nov., isolated from the surface seawater in the hydrothermal field of Okinawa Trough.</title>
        <authorList>
            <person name="Shuang W."/>
        </authorList>
    </citation>
    <scope>NUCLEOTIDE SEQUENCE</scope>
    <source>
        <strain evidence="15">LXI357</strain>
    </source>
</reference>
<dbReference type="GO" id="GO:0009306">
    <property type="term" value="P:protein secretion"/>
    <property type="evidence" value="ECO:0007669"/>
    <property type="project" value="InterPro"/>
</dbReference>
<evidence type="ECO:0000256" key="6">
    <source>
        <dbReference type="ARBA" id="ARBA00022692"/>
    </source>
</evidence>
<comment type="similarity">
    <text evidence="2 13">Belongs to the type III secretion exporter family.</text>
</comment>
<evidence type="ECO:0000256" key="1">
    <source>
        <dbReference type="ARBA" id="ARBA00004651"/>
    </source>
</evidence>
<dbReference type="SUPFAM" id="SSF160544">
    <property type="entry name" value="EscU C-terminal domain-like"/>
    <property type="match status" value="1"/>
</dbReference>
<dbReference type="Pfam" id="PF01312">
    <property type="entry name" value="Bac_export_2"/>
    <property type="match status" value="1"/>
</dbReference>
<comment type="subcellular location">
    <subcellularLocation>
        <location evidence="1">Cell membrane</location>
        <topology evidence="1">Multi-pass membrane protein</topology>
    </subcellularLocation>
</comment>
<keyword evidence="15" id="KW-0966">Cell projection</keyword>
<evidence type="ECO:0000256" key="2">
    <source>
        <dbReference type="ARBA" id="ARBA00010690"/>
    </source>
</evidence>
<dbReference type="GO" id="GO:0044780">
    <property type="term" value="P:bacterial-type flagellum assembly"/>
    <property type="evidence" value="ECO:0007669"/>
    <property type="project" value="InterPro"/>
</dbReference>
<dbReference type="RefSeq" id="WP_284052239.1">
    <property type="nucleotide sequence ID" value="NZ_JAGRQC010000001.1"/>
</dbReference>
<organism evidence="15 16">
    <name type="scientific">Stakelama marina</name>
    <dbReference type="NCBI Taxonomy" id="2826939"/>
    <lineage>
        <taxon>Bacteria</taxon>
        <taxon>Pseudomonadati</taxon>
        <taxon>Pseudomonadota</taxon>
        <taxon>Alphaproteobacteria</taxon>
        <taxon>Sphingomonadales</taxon>
        <taxon>Sphingomonadaceae</taxon>
        <taxon>Stakelama</taxon>
    </lineage>
</organism>
<evidence type="ECO:0000256" key="5">
    <source>
        <dbReference type="ARBA" id="ARBA00022475"/>
    </source>
</evidence>
<accession>A0A8T4IFA6</accession>
<dbReference type="PANTHER" id="PTHR30531">
    <property type="entry name" value="FLAGELLAR BIOSYNTHETIC PROTEIN FLHB"/>
    <property type="match status" value="1"/>
</dbReference>
<evidence type="ECO:0000256" key="9">
    <source>
        <dbReference type="ARBA" id="ARBA00022989"/>
    </source>
</evidence>
<protein>
    <recommendedName>
        <fullName evidence="3 13">Flagellar biosynthetic protein FlhB</fullName>
    </recommendedName>
</protein>
<keyword evidence="11 13" id="KW-1006">Bacterial flagellum protein export</keyword>
<keyword evidence="9 13" id="KW-1133">Transmembrane helix</keyword>
<sequence>MADSDDSEKTHDPTDKKLSDAREKGDVASAPEMRHASMFVAAVVVTGGMGAWTISRMLTLFVKLWGDADDFSLRTGGGAQLFASTLMGQVALAIGPLLLLLVFFALLTMFLQGRPTLAWSRLKLKWNKLSPMAGAKRLFGKQAFVEFAKTLAKFALISCVVLIVIWPRARGIETLVGAPVGSVGAMVASLVFMMVKAATLLVAALALFDFVYQRRAFLKKMRMSLQEIRDEHKEAEGDPKIKAKVRSIGMERAKRRMMSKVPEASVVITNPTHYAVALKYDHGQMAAPTVVAKGVDAVAFKIREIATGAGIPVIESPPLARALYASADLDKPIPTEHYSAVAEIIGYVMRLARQKR</sequence>
<keyword evidence="15" id="KW-0282">Flagellum</keyword>
<dbReference type="NCBIfam" id="TIGR00328">
    <property type="entry name" value="flhB"/>
    <property type="match status" value="1"/>
</dbReference>
<evidence type="ECO:0000256" key="10">
    <source>
        <dbReference type="ARBA" id="ARBA00023136"/>
    </source>
</evidence>
<evidence type="ECO:0000256" key="13">
    <source>
        <dbReference type="RuleBase" id="RU364091"/>
    </source>
</evidence>
<evidence type="ECO:0000256" key="3">
    <source>
        <dbReference type="ARBA" id="ARBA00021622"/>
    </source>
</evidence>
<dbReference type="Proteomes" id="UP000676996">
    <property type="component" value="Unassembled WGS sequence"/>
</dbReference>
<feature type="region of interest" description="Disordered" evidence="14">
    <location>
        <begin position="1"/>
        <end position="29"/>
    </location>
</feature>
<evidence type="ECO:0000256" key="12">
    <source>
        <dbReference type="ARBA" id="ARBA00025078"/>
    </source>
</evidence>
<keyword evidence="5 13" id="KW-1003">Cell membrane</keyword>